<dbReference type="EMBL" id="MSFU01000023">
    <property type="protein sequence ID" value="PWY67030.1"/>
    <property type="molecule type" value="Genomic_DNA"/>
</dbReference>
<dbReference type="AlphaFoldDB" id="A0A317V4A0"/>
<protein>
    <recommendedName>
        <fullName evidence="1">non-specific serine/threonine protein kinase</fullName>
        <ecNumber evidence="1">2.7.11.1</ecNumber>
    </recommendedName>
</protein>
<dbReference type="SUPFAM" id="SSF56112">
    <property type="entry name" value="Protein kinase-like (PK-like)"/>
    <property type="match status" value="1"/>
</dbReference>
<evidence type="ECO:0000313" key="6">
    <source>
        <dbReference type="Proteomes" id="UP000246171"/>
    </source>
</evidence>
<dbReference type="Proteomes" id="UP000246171">
    <property type="component" value="Unassembled WGS sequence"/>
</dbReference>
<dbReference type="Gene3D" id="3.90.1200.10">
    <property type="match status" value="1"/>
</dbReference>
<evidence type="ECO:0000256" key="3">
    <source>
        <dbReference type="ARBA" id="ARBA00048679"/>
    </source>
</evidence>
<gene>
    <name evidence="5" type="ORF">BO83DRAFT_410366</name>
</gene>
<dbReference type="PROSITE" id="PS00109">
    <property type="entry name" value="PROTEIN_KINASE_TYR"/>
    <property type="match status" value="1"/>
</dbReference>
<accession>A0A317V4A0</accession>
<comment type="catalytic activity">
    <reaction evidence="2">
        <text>L-threonyl-[protein] + ATP = O-phospho-L-threonyl-[protein] + ADP + H(+)</text>
        <dbReference type="Rhea" id="RHEA:46608"/>
        <dbReference type="Rhea" id="RHEA-COMP:11060"/>
        <dbReference type="Rhea" id="RHEA-COMP:11605"/>
        <dbReference type="ChEBI" id="CHEBI:15378"/>
        <dbReference type="ChEBI" id="CHEBI:30013"/>
        <dbReference type="ChEBI" id="CHEBI:30616"/>
        <dbReference type="ChEBI" id="CHEBI:61977"/>
        <dbReference type="ChEBI" id="CHEBI:456216"/>
        <dbReference type="EC" id="2.7.11.1"/>
    </reaction>
</comment>
<dbReference type="InterPro" id="IPR008266">
    <property type="entry name" value="Tyr_kinase_AS"/>
</dbReference>
<evidence type="ECO:0000256" key="1">
    <source>
        <dbReference type="ARBA" id="ARBA00012513"/>
    </source>
</evidence>
<dbReference type="InterPro" id="IPR011009">
    <property type="entry name" value="Kinase-like_dom_sf"/>
</dbReference>
<dbReference type="PANTHER" id="PTHR21310:SF39">
    <property type="entry name" value="AMINOGLYCOSIDE PHOSPHOTRANSFERASE DOMAIN-CONTAINING PROTEIN"/>
    <property type="match status" value="1"/>
</dbReference>
<dbReference type="InterPro" id="IPR051678">
    <property type="entry name" value="AGP_Transferase"/>
</dbReference>
<evidence type="ECO:0000313" key="5">
    <source>
        <dbReference type="EMBL" id="PWY67030.1"/>
    </source>
</evidence>
<sequence length="257" mass="28743">MDTEIRDDLLQSYSDAELIQHIVSSPPADSLMSRVSSISPKYISSPTTELAHSLGIPCPSIRRIVTSNRNVYSIMHRIEGSTLEDIWTSLGWYLTIKLALQLRRILRTLRSTTSLTIGSLATGQCTSFWLDDLYGLPPRSGPTELSRYLHFWASEIITGTAYIPSAMGPFVLTHHDLAPRNLLLSPTGELWLLDWDLAGNGLCLLDGVGNLFTWIAAGSYRRDYGALPSMQSRFTRFRAGRRFELLNVGGPTRRRVT</sequence>
<keyword evidence="6" id="KW-1185">Reference proteome</keyword>
<proteinExistence type="predicted"/>
<dbReference type="RefSeq" id="XP_025385338.1">
    <property type="nucleotide sequence ID" value="XM_025534211.1"/>
</dbReference>
<evidence type="ECO:0000259" key="4">
    <source>
        <dbReference type="Pfam" id="PF01636"/>
    </source>
</evidence>
<reference evidence="5" key="1">
    <citation type="submission" date="2016-12" db="EMBL/GenBank/DDBJ databases">
        <title>The genomes of Aspergillus section Nigri reveals drivers in fungal speciation.</title>
        <authorList>
            <consortium name="DOE Joint Genome Institute"/>
            <person name="Vesth T.C."/>
            <person name="Nybo J."/>
            <person name="Theobald S."/>
            <person name="Brandl J."/>
            <person name="Frisvad J.C."/>
            <person name="Nielsen K.F."/>
            <person name="Lyhne E.K."/>
            <person name="Kogle M.E."/>
            <person name="Kuo A."/>
            <person name="Riley R."/>
            <person name="Clum A."/>
            <person name="Nolan M."/>
            <person name="Lipzen A."/>
            <person name="Salamov A."/>
            <person name="Henrissat B."/>
            <person name="Wiebenga A."/>
            <person name="De vries R.P."/>
            <person name="Grigoriev I.V."/>
            <person name="Mortensen U.H."/>
            <person name="Andersen M.R."/>
            <person name="Baker S.E."/>
        </authorList>
    </citation>
    <scope>NUCLEOTIDE SEQUENCE</scope>
    <source>
        <strain evidence="5">CBS 122712</strain>
    </source>
</reference>
<dbReference type="GeneID" id="37056173"/>
<comment type="catalytic activity">
    <reaction evidence="3">
        <text>L-seryl-[protein] + ATP = O-phospho-L-seryl-[protein] + ADP + H(+)</text>
        <dbReference type="Rhea" id="RHEA:17989"/>
        <dbReference type="Rhea" id="RHEA-COMP:9863"/>
        <dbReference type="Rhea" id="RHEA-COMP:11604"/>
        <dbReference type="ChEBI" id="CHEBI:15378"/>
        <dbReference type="ChEBI" id="CHEBI:29999"/>
        <dbReference type="ChEBI" id="CHEBI:30616"/>
        <dbReference type="ChEBI" id="CHEBI:83421"/>
        <dbReference type="ChEBI" id="CHEBI:456216"/>
        <dbReference type="EC" id="2.7.11.1"/>
    </reaction>
</comment>
<evidence type="ECO:0000256" key="2">
    <source>
        <dbReference type="ARBA" id="ARBA00047899"/>
    </source>
</evidence>
<dbReference type="VEuPathDB" id="FungiDB:BO83DRAFT_410366"/>
<dbReference type="OrthoDB" id="3250044at2759"/>
<dbReference type="PANTHER" id="PTHR21310">
    <property type="entry name" value="AMINOGLYCOSIDE PHOSPHOTRANSFERASE-RELATED-RELATED"/>
    <property type="match status" value="1"/>
</dbReference>
<dbReference type="GO" id="GO:0004674">
    <property type="term" value="F:protein serine/threonine kinase activity"/>
    <property type="evidence" value="ECO:0007669"/>
    <property type="project" value="UniProtKB-EC"/>
</dbReference>
<dbReference type="InterPro" id="IPR002575">
    <property type="entry name" value="Aminoglycoside_PTrfase"/>
</dbReference>
<name>A0A317V4A0_ASPEC</name>
<comment type="caution">
    <text evidence="5">The sequence shown here is derived from an EMBL/GenBank/DDBJ whole genome shotgun (WGS) entry which is preliminary data.</text>
</comment>
<dbReference type="EC" id="2.7.11.1" evidence="1"/>
<feature type="domain" description="Aminoglycoside phosphotransferase" evidence="4">
    <location>
        <begin position="51"/>
        <end position="215"/>
    </location>
</feature>
<dbReference type="Pfam" id="PF01636">
    <property type="entry name" value="APH"/>
    <property type="match status" value="1"/>
</dbReference>
<organism evidence="5 6">
    <name type="scientific">Aspergillus eucalypticola (strain CBS 122712 / IBT 29274)</name>
    <dbReference type="NCBI Taxonomy" id="1448314"/>
    <lineage>
        <taxon>Eukaryota</taxon>
        <taxon>Fungi</taxon>
        <taxon>Dikarya</taxon>
        <taxon>Ascomycota</taxon>
        <taxon>Pezizomycotina</taxon>
        <taxon>Eurotiomycetes</taxon>
        <taxon>Eurotiomycetidae</taxon>
        <taxon>Eurotiales</taxon>
        <taxon>Aspergillaceae</taxon>
        <taxon>Aspergillus</taxon>
        <taxon>Aspergillus subgen. Circumdati</taxon>
    </lineage>
</organism>